<dbReference type="EMBL" id="PQIB02000002">
    <property type="protein sequence ID" value="RLN35960.1"/>
    <property type="molecule type" value="Genomic_DNA"/>
</dbReference>
<keyword evidence="2" id="KW-1185">Reference proteome</keyword>
<gene>
    <name evidence="1" type="ORF">C2845_PM03G31280</name>
</gene>
<sequence length="79" mass="8825">MEKPRLPRRLPSLAALVNSMSPNGSCGDLFSVAEIQTINKDKRLKEIVNTDPKRVKRILNNRASAANLRARRNNALDLS</sequence>
<protein>
    <recommendedName>
        <fullName evidence="3">BZIP domain-containing protein</fullName>
    </recommendedName>
</protein>
<dbReference type="PANTHER" id="PTHR13690:SF124">
    <property type="entry name" value="TRANSCRIPTION FACTOR RF2A"/>
    <property type="match status" value="1"/>
</dbReference>
<evidence type="ECO:0000313" key="1">
    <source>
        <dbReference type="EMBL" id="RLN35960.1"/>
    </source>
</evidence>
<dbReference type="Proteomes" id="UP000275267">
    <property type="component" value="Unassembled WGS sequence"/>
</dbReference>
<comment type="caution">
    <text evidence="1">The sequence shown here is derived from an EMBL/GenBank/DDBJ whole genome shotgun (WGS) entry which is preliminary data.</text>
</comment>
<reference evidence="2" key="1">
    <citation type="journal article" date="2019" name="Nat. Commun.">
        <title>The genome of broomcorn millet.</title>
        <authorList>
            <person name="Zou C."/>
            <person name="Miki D."/>
            <person name="Li D."/>
            <person name="Tang Q."/>
            <person name="Xiao L."/>
            <person name="Rajput S."/>
            <person name="Deng P."/>
            <person name="Jia W."/>
            <person name="Huang R."/>
            <person name="Zhang M."/>
            <person name="Sun Y."/>
            <person name="Hu J."/>
            <person name="Fu X."/>
            <person name="Schnable P.S."/>
            <person name="Li F."/>
            <person name="Zhang H."/>
            <person name="Feng B."/>
            <person name="Zhu X."/>
            <person name="Liu R."/>
            <person name="Schnable J.C."/>
            <person name="Zhu J.-K."/>
            <person name="Zhang H."/>
        </authorList>
    </citation>
    <scope>NUCLEOTIDE SEQUENCE [LARGE SCALE GENOMIC DNA]</scope>
</reference>
<dbReference type="GO" id="GO:0003700">
    <property type="term" value="F:DNA-binding transcription factor activity"/>
    <property type="evidence" value="ECO:0007669"/>
    <property type="project" value="TreeGrafter"/>
</dbReference>
<dbReference type="GO" id="GO:0005634">
    <property type="term" value="C:nucleus"/>
    <property type="evidence" value="ECO:0007669"/>
    <property type="project" value="TreeGrafter"/>
</dbReference>
<dbReference type="AlphaFoldDB" id="A0A3L6TFV4"/>
<name>A0A3L6TFV4_PANMI</name>
<evidence type="ECO:0000313" key="2">
    <source>
        <dbReference type="Proteomes" id="UP000275267"/>
    </source>
</evidence>
<organism evidence="1 2">
    <name type="scientific">Panicum miliaceum</name>
    <name type="common">Proso millet</name>
    <name type="synonym">Broomcorn millet</name>
    <dbReference type="NCBI Taxonomy" id="4540"/>
    <lineage>
        <taxon>Eukaryota</taxon>
        <taxon>Viridiplantae</taxon>
        <taxon>Streptophyta</taxon>
        <taxon>Embryophyta</taxon>
        <taxon>Tracheophyta</taxon>
        <taxon>Spermatophyta</taxon>
        <taxon>Magnoliopsida</taxon>
        <taxon>Liliopsida</taxon>
        <taxon>Poales</taxon>
        <taxon>Poaceae</taxon>
        <taxon>PACMAD clade</taxon>
        <taxon>Panicoideae</taxon>
        <taxon>Panicodae</taxon>
        <taxon>Paniceae</taxon>
        <taxon>Panicinae</taxon>
        <taxon>Panicum</taxon>
        <taxon>Panicum sect. Panicum</taxon>
    </lineage>
</organism>
<proteinExistence type="predicted"/>
<dbReference type="PANTHER" id="PTHR13690">
    <property type="entry name" value="TRANSCRIPTION FACTOR POSF21-RELATED"/>
    <property type="match status" value="1"/>
</dbReference>
<evidence type="ECO:0008006" key="3">
    <source>
        <dbReference type="Google" id="ProtNLM"/>
    </source>
</evidence>
<accession>A0A3L6TFV4</accession>